<keyword evidence="3" id="KW-1185">Reference proteome</keyword>
<evidence type="ECO:0000313" key="2">
    <source>
        <dbReference type="EMBL" id="MFC4618785.1"/>
    </source>
</evidence>
<dbReference type="GO" id="GO:0004519">
    <property type="term" value="F:endonuclease activity"/>
    <property type="evidence" value="ECO:0007669"/>
    <property type="project" value="UniProtKB-KW"/>
</dbReference>
<dbReference type="Proteomes" id="UP001596022">
    <property type="component" value="Unassembled WGS sequence"/>
</dbReference>
<comment type="caution">
    <text evidence="2">The sequence shown here is derived from an EMBL/GenBank/DDBJ whole genome shotgun (WGS) entry which is preliminary data.</text>
</comment>
<reference evidence="3" key="1">
    <citation type="journal article" date="2019" name="Int. J. Syst. Evol. Microbiol.">
        <title>The Global Catalogue of Microorganisms (GCM) 10K type strain sequencing project: providing services to taxonomists for standard genome sequencing and annotation.</title>
        <authorList>
            <consortium name="The Broad Institute Genomics Platform"/>
            <consortium name="The Broad Institute Genome Sequencing Center for Infectious Disease"/>
            <person name="Wu L."/>
            <person name="Ma J."/>
        </authorList>
    </citation>
    <scope>NUCLEOTIDE SEQUENCE [LARGE SCALE GENOMIC DNA]</scope>
    <source>
        <strain evidence="3">CGMCC 1.16306</strain>
    </source>
</reference>
<organism evidence="2 3">
    <name type="scientific">Camelliibacillus cellulosilyticus</name>
    <dbReference type="NCBI Taxonomy" id="2174486"/>
    <lineage>
        <taxon>Bacteria</taxon>
        <taxon>Bacillati</taxon>
        <taxon>Bacillota</taxon>
        <taxon>Bacilli</taxon>
        <taxon>Bacillales</taxon>
        <taxon>Sporolactobacillaceae</taxon>
        <taxon>Camelliibacillus</taxon>
    </lineage>
</organism>
<proteinExistence type="predicted"/>
<accession>A0ABV9GQ56</accession>
<name>A0ABV9GQ56_9BACL</name>
<dbReference type="NCBIfam" id="TIGR01766">
    <property type="entry name" value="IS200/IS605 family accessory protein TnpB-like domain"/>
    <property type="match status" value="1"/>
</dbReference>
<evidence type="ECO:0000256" key="1">
    <source>
        <dbReference type="ARBA" id="ARBA00023125"/>
    </source>
</evidence>
<dbReference type="InterPro" id="IPR010095">
    <property type="entry name" value="Cas12f1-like_TNB"/>
</dbReference>
<dbReference type="EMBL" id="JBHSFW010000003">
    <property type="protein sequence ID" value="MFC4618785.1"/>
    <property type="molecule type" value="Genomic_DNA"/>
</dbReference>
<keyword evidence="2" id="KW-0255">Endonuclease</keyword>
<gene>
    <name evidence="2" type="ORF">ACFO4N_08540</name>
</gene>
<dbReference type="NCBIfam" id="NF040570">
    <property type="entry name" value="guided_TnpB"/>
    <property type="match status" value="1"/>
</dbReference>
<dbReference type="RefSeq" id="WP_376845876.1">
    <property type="nucleotide sequence ID" value="NZ_JBHSFW010000003.1"/>
</dbReference>
<keyword evidence="2" id="KW-0378">Hydrolase</keyword>
<sequence>MKIVKTLRYKIKSHTQIFDETLRIYREALDHIIQVIDQEYPSLMNVSVNTMVLSVEKLIHSTKKNPTPKYTEFDQRFYKFPSYLRRSAIAEAFGILKSYRTRYDDWFKKREQAIRDGRRFKKKPPRLGGYHQAFPVFYKGNMFTRTGETTGKIKIFHQNDWVWVDIHFKGQDLKKRGVTDWKENNPALVKVGKKYFLHISYESKIKLSDTKLENQKVCAVDLGLTNSAVCSIIDAKGTVVARKFINQATEKDRLYHMTNKLRKAQRQSGCISAPHYWRRINGLQKHIVNDTAHEITQFATAYSADVIVFEYLDRMKIPKGIFGAKKLRFKLHYWRKKGIQNKVTTMAHYAGIRVTRVNARNTSKLAFDGSGEVERNKRKDLCTFTTMKRYHADLNASYNIGARYYLRAYQKSISEMRWLPVKAKVPSLAKRTSQTLASLISYHQATHRCV</sequence>
<evidence type="ECO:0000313" key="3">
    <source>
        <dbReference type="Proteomes" id="UP001596022"/>
    </source>
</evidence>
<keyword evidence="2" id="KW-0540">Nuclease</keyword>
<protein>
    <submittedName>
        <fullName evidence="2">RNA-guided endonuclease TnpB family protein</fullName>
    </submittedName>
</protein>
<keyword evidence="1" id="KW-0238">DNA-binding</keyword>